<dbReference type="Pfam" id="PF12012">
    <property type="entry name" value="DUF3504"/>
    <property type="match status" value="1"/>
</dbReference>
<dbReference type="EMBL" id="AFYH01200782">
    <property type="status" value="NOT_ANNOTATED_CDS"/>
    <property type="molecule type" value="Genomic_DNA"/>
</dbReference>
<dbReference type="EMBL" id="AFYH01200787">
    <property type="status" value="NOT_ANNOTATED_CDS"/>
    <property type="molecule type" value="Genomic_DNA"/>
</dbReference>
<evidence type="ECO:0000313" key="8">
    <source>
        <dbReference type="Proteomes" id="UP000008672"/>
    </source>
</evidence>
<organism evidence="7 8">
    <name type="scientific">Latimeria chalumnae</name>
    <name type="common">Coelacanth</name>
    <dbReference type="NCBI Taxonomy" id="7897"/>
    <lineage>
        <taxon>Eukaryota</taxon>
        <taxon>Metazoa</taxon>
        <taxon>Chordata</taxon>
        <taxon>Craniata</taxon>
        <taxon>Vertebrata</taxon>
        <taxon>Euteleostomi</taxon>
        <taxon>Coelacanthiformes</taxon>
        <taxon>Coelacanthidae</taxon>
        <taxon>Latimeria</taxon>
    </lineage>
</organism>
<evidence type="ECO:0000256" key="4">
    <source>
        <dbReference type="SAM" id="MobiDB-lite"/>
    </source>
</evidence>
<dbReference type="Pfam" id="PF25561">
    <property type="entry name" value="QRICH1"/>
    <property type="match status" value="1"/>
</dbReference>
<evidence type="ECO:0000256" key="2">
    <source>
        <dbReference type="ARBA" id="ARBA00022553"/>
    </source>
</evidence>
<evidence type="ECO:0000259" key="6">
    <source>
        <dbReference type="Pfam" id="PF25561"/>
    </source>
</evidence>
<feature type="domain" description="QRICH1-like" evidence="6">
    <location>
        <begin position="364"/>
        <end position="480"/>
    </location>
</feature>
<dbReference type="Bgee" id="ENSLACG00000009048">
    <property type="expression patterns" value="Expressed in pectoral fin and 6 other cell types or tissues"/>
</dbReference>
<dbReference type="EMBL" id="AFYH01200786">
    <property type="status" value="NOT_ANNOTATED_CDS"/>
    <property type="molecule type" value="Genomic_DNA"/>
</dbReference>
<protein>
    <submittedName>
        <fullName evidence="7">Uncharacterized protein</fullName>
    </submittedName>
</protein>
<dbReference type="EMBL" id="AFYH01200784">
    <property type="status" value="NOT_ANNOTATED_CDS"/>
    <property type="molecule type" value="Genomic_DNA"/>
</dbReference>
<dbReference type="InterPro" id="IPR021893">
    <property type="entry name" value="ZMYM2-like_C"/>
</dbReference>
<evidence type="ECO:0000313" key="7">
    <source>
        <dbReference type="Ensembl" id="ENSLACP00000010270.1"/>
    </source>
</evidence>
<evidence type="ECO:0000259" key="5">
    <source>
        <dbReference type="Pfam" id="PF12012"/>
    </source>
</evidence>
<dbReference type="GeneTree" id="ENSGT00940000155241"/>
<dbReference type="InterPro" id="IPR057926">
    <property type="entry name" value="QRICH1_dom"/>
</dbReference>
<dbReference type="RefSeq" id="XP_014351826.1">
    <property type="nucleotide sequence ID" value="XM_014496340.2"/>
</dbReference>
<evidence type="ECO:0000256" key="1">
    <source>
        <dbReference type="ARBA" id="ARBA00022499"/>
    </source>
</evidence>
<keyword evidence="3" id="KW-0832">Ubl conjugation</keyword>
<feature type="compositionally biased region" description="Polar residues" evidence="4">
    <location>
        <begin position="132"/>
        <end position="144"/>
    </location>
</feature>
<dbReference type="Ensembl" id="ENSLACT00000010348.1">
    <property type="protein sequence ID" value="ENSLACP00000010270.1"/>
    <property type="gene ID" value="ENSLACG00000009048.1"/>
</dbReference>
<keyword evidence="1" id="KW-1017">Isopeptide bond</keyword>
<dbReference type="RefSeq" id="XP_014351825.1">
    <property type="nucleotide sequence ID" value="XM_014496339.2"/>
</dbReference>
<reference evidence="8" key="1">
    <citation type="submission" date="2011-08" db="EMBL/GenBank/DDBJ databases">
        <title>The draft genome of Latimeria chalumnae.</title>
        <authorList>
            <person name="Di Palma F."/>
            <person name="Alfoldi J."/>
            <person name="Johnson J."/>
            <person name="Berlin A."/>
            <person name="Gnerre S."/>
            <person name="Jaffe D."/>
            <person name="MacCallum I."/>
            <person name="Young S."/>
            <person name="Walker B.J."/>
            <person name="Lander E."/>
            <person name="Lindblad-Toh K."/>
        </authorList>
    </citation>
    <scope>NUCLEOTIDE SEQUENCE [LARGE SCALE GENOMIC DNA]</scope>
    <source>
        <strain evidence="8">Wild caught</strain>
    </source>
</reference>
<dbReference type="OrthoDB" id="10025028at2759"/>
<dbReference type="HOGENOM" id="CLU_025446_0_0_1"/>
<dbReference type="PANTHER" id="PTHR45736:SF11">
    <property type="entry name" value="GLUTAMINE-RICH PROTEIN 1-LIKE"/>
    <property type="match status" value="1"/>
</dbReference>
<reference evidence="7" key="2">
    <citation type="submission" date="2025-08" db="UniProtKB">
        <authorList>
            <consortium name="Ensembl"/>
        </authorList>
    </citation>
    <scope>IDENTIFICATION</scope>
</reference>
<feature type="domain" description="ZMYM2-like/QRICH1 C-terminal" evidence="5">
    <location>
        <begin position="492"/>
        <end position="651"/>
    </location>
</feature>
<dbReference type="RefSeq" id="XP_064417575.1">
    <property type="nucleotide sequence ID" value="XM_064561505.1"/>
</dbReference>
<keyword evidence="8" id="KW-1185">Reference proteome</keyword>
<accession>H3AKU9</accession>
<dbReference type="EMBL" id="AFYH01200783">
    <property type="status" value="NOT_ANNOTATED_CDS"/>
    <property type="molecule type" value="Genomic_DNA"/>
</dbReference>
<gene>
    <name evidence="7" type="primary">LOC102356961</name>
</gene>
<dbReference type="PANTHER" id="PTHR45736">
    <property type="entry name" value="ZINC FINGER MYM-TYPE PROTEIN"/>
    <property type="match status" value="1"/>
</dbReference>
<proteinExistence type="predicted"/>
<sequence length="668" mass="75300">MNHSLENSIAYEDYVRMKAQTIPQHRMKEFLDSLNGKGTEEVQQYVHSPITMYQQRGHYIYMDSADVAGSLLELARPITSVQQQTAAQGSPIEQQHIQVHHVQAPQGHQLEVQRGHQAKQVQAQLEAHSSPEGHSTNQPGTSVSHQERRPSSSGVPQPVKKRKIDLPLEGNYAISQASVQNSASTVLTLSAQTQQQAYIPIRQELLTVDSSQLYGLVPATTSAAGQLPNVESWAVYSAHATCPDAQNVVHTAVPQDGCSIIQMGDIPVMTSIKLEENKEKLQASGEAKKNFQEKVAHTSGASSFPMQFVNVNGNLHIPVTVQAGGRVYQPVKYWDQQQVQPQIIQALTAEQHTPSQTDPELPNTLKPEEGAYFWKTWAQIKNEEILKEAENKPPGLGRRKLMQFREDVLSVSIAELNYGLCLMTKEARKPDGSSYEADSLYYLFLCIQKHMFDNDRIDNIFSDLYYTKFLERLHEALKDWHPGVSPLGYMIPSCISEEMLWDCKQLGAHSPTTLLFTLMYFNTKYFMLKTVEQHSKLAFSKILKQTRKNPSNGKDKSSTIRFLRLYGQIQVGQKALEETCVEQLENPDNPLRCPIKLYDFYRFKCPQGAKGPSDTFYLIPEPVVAPNSPIWYSAQSVGEEVMEQMLTRILMVREVQEAHTTPHVSAYQ</sequence>
<dbReference type="EMBL" id="AFYH01200785">
    <property type="status" value="NOT_ANNOTATED_CDS"/>
    <property type="molecule type" value="Genomic_DNA"/>
</dbReference>
<reference evidence="7" key="3">
    <citation type="submission" date="2025-09" db="UniProtKB">
        <authorList>
            <consortium name="Ensembl"/>
        </authorList>
    </citation>
    <scope>IDENTIFICATION</scope>
</reference>
<keyword evidence="2" id="KW-0597">Phosphoprotein</keyword>
<feature type="region of interest" description="Disordered" evidence="4">
    <location>
        <begin position="109"/>
        <end position="161"/>
    </location>
</feature>
<dbReference type="AlphaFoldDB" id="H3AKU9"/>
<dbReference type="Proteomes" id="UP000008672">
    <property type="component" value="Unassembled WGS sequence"/>
</dbReference>
<dbReference type="InterPro" id="IPR051284">
    <property type="entry name" value="ZnF_MYMT-QRICH1"/>
</dbReference>
<evidence type="ECO:0000256" key="3">
    <source>
        <dbReference type="ARBA" id="ARBA00022843"/>
    </source>
</evidence>
<name>H3AKU9_LATCH</name>
<dbReference type="GeneID" id="102356961"/>